<accession>A0ABQ7HVA4</accession>
<organism evidence="1 2">
    <name type="scientific">Astathelohania contejeani</name>
    <dbReference type="NCBI Taxonomy" id="164912"/>
    <lineage>
        <taxon>Eukaryota</taxon>
        <taxon>Fungi</taxon>
        <taxon>Fungi incertae sedis</taxon>
        <taxon>Microsporidia</taxon>
        <taxon>Astathelohaniidae</taxon>
        <taxon>Astathelohania</taxon>
    </lineage>
</organism>
<name>A0ABQ7HVA4_9MICR</name>
<dbReference type="Proteomes" id="UP001516464">
    <property type="component" value="Unassembled WGS sequence"/>
</dbReference>
<comment type="caution">
    <text evidence="1">The sequence shown here is derived from an EMBL/GenBank/DDBJ whole genome shotgun (WGS) entry which is preliminary data.</text>
</comment>
<sequence length="106" mass="12510">MKYGNIDLVLKEFVAISKIETIFGETMLYYASIVVKPKSRSTIWQQIVIECSVMTIREGMMRHLGVFTFYLRMSTALKNKKNYAFTKSRRSWKIKEPNLGRYKNKD</sequence>
<dbReference type="EMBL" id="SBIQ01000510">
    <property type="protein sequence ID" value="KAF7675947.1"/>
    <property type="molecule type" value="Genomic_DNA"/>
</dbReference>
<evidence type="ECO:0000313" key="2">
    <source>
        <dbReference type="Proteomes" id="UP001516464"/>
    </source>
</evidence>
<gene>
    <name evidence="1" type="ORF">TCON_2696</name>
</gene>
<keyword evidence="2" id="KW-1185">Reference proteome</keyword>
<evidence type="ECO:0000313" key="1">
    <source>
        <dbReference type="EMBL" id="KAF7675947.1"/>
    </source>
</evidence>
<proteinExistence type="predicted"/>
<reference evidence="1 2" key="1">
    <citation type="submission" date="2019-01" db="EMBL/GenBank/DDBJ databases">
        <title>Genomes sequencing and comparative genomics of infectious freshwater microsporidia, Cucumispora dikerogammari and Thelohania contejeani.</title>
        <authorList>
            <person name="Cormier A."/>
            <person name="Giraud I."/>
            <person name="Wattier R."/>
            <person name="Teixeira M."/>
            <person name="Grandjean F."/>
            <person name="Rigaud T."/>
            <person name="Cordaux R."/>
        </authorList>
    </citation>
    <scope>NUCLEOTIDE SEQUENCE [LARGE SCALE GENOMIC DNA]</scope>
    <source>
        <strain evidence="1">T1</strain>
        <tissue evidence="1">Spores</tissue>
    </source>
</reference>
<protein>
    <submittedName>
        <fullName evidence="1">Uncharacterized protein</fullName>
    </submittedName>
</protein>